<name>A0A4R1BJZ1_9BACT</name>
<gene>
    <name evidence="2" type="ORF">EPD60_05930</name>
</gene>
<dbReference type="InterPro" id="IPR019861">
    <property type="entry name" value="PorP/SprF_Bacteroidetes"/>
</dbReference>
<dbReference type="AlphaFoldDB" id="A0A4R1BJZ1"/>
<protein>
    <submittedName>
        <fullName evidence="2">Type IX secretion system membrane protein PorP/SprF</fullName>
    </submittedName>
</protein>
<keyword evidence="3" id="KW-1185">Reference proteome</keyword>
<dbReference type="NCBIfam" id="TIGR03519">
    <property type="entry name" value="T9SS_PorP_fam"/>
    <property type="match status" value="1"/>
</dbReference>
<dbReference type="RefSeq" id="WP_131447819.1">
    <property type="nucleotide sequence ID" value="NZ_SJZI01000008.1"/>
</dbReference>
<comment type="caution">
    <text evidence="2">The sequence shown here is derived from an EMBL/GenBank/DDBJ whole genome shotgun (WGS) entry which is preliminary data.</text>
</comment>
<dbReference type="EMBL" id="SJZI01000008">
    <property type="protein sequence ID" value="TCJ17725.1"/>
    <property type="molecule type" value="Genomic_DNA"/>
</dbReference>
<evidence type="ECO:0000313" key="2">
    <source>
        <dbReference type="EMBL" id="TCJ17725.1"/>
    </source>
</evidence>
<organism evidence="2 3">
    <name type="scientific">Flaviaesturariibacter flavus</name>
    <dbReference type="NCBI Taxonomy" id="2502780"/>
    <lineage>
        <taxon>Bacteria</taxon>
        <taxon>Pseudomonadati</taxon>
        <taxon>Bacteroidota</taxon>
        <taxon>Chitinophagia</taxon>
        <taxon>Chitinophagales</taxon>
        <taxon>Chitinophagaceae</taxon>
        <taxon>Flaviaestuariibacter</taxon>
    </lineage>
</organism>
<feature type="signal peptide" evidence="1">
    <location>
        <begin position="1"/>
        <end position="18"/>
    </location>
</feature>
<dbReference type="Pfam" id="PF11751">
    <property type="entry name" value="PorP_SprF"/>
    <property type="match status" value="1"/>
</dbReference>
<evidence type="ECO:0000256" key="1">
    <source>
        <dbReference type="SAM" id="SignalP"/>
    </source>
</evidence>
<keyword evidence="1" id="KW-0732">Signal</keyword>
<evidence type="ECO:0000313" key="3">
    <source>
        <dbReference type="Proteomes" id="UP000295334"/>
    </source>
</evidence>
<reference evidence="2 3" key="1">
    <citation type="submission" date="2019-03" db="EMBL/GenBank/DDBJ databases">
        <authorList>
            <person name="Kim M.K.M."/>
        </authorList>
    </citation>
    <scope>NUCLEOTIDE SEQUENCE [LARGE SCALE GENOMIC DNA]</scope>
    <source>
        <strain evidence="2 3">17J68-12</strain>
    </source>
</reference>
<sequence>MKTTITGLLMLMAFAGQAQQKPHYTQYVLNQYIINPAITGIENYTDLKLSHRQQWVGINDAPATTYFTIHAPLGKQDYRTTATSYGMKGENTRGKSYWEEYGAAIPHHGIGFQLINDKTGPISTVTASFTYAYHLGLTPRMSLSGGFGLGVSRLQLDQSKLDFGSGSIDPAVSGNTAFQKLKPDISAGLYLYSSDFFVGLSAQQIVPAQYSFSNGAIATQGNKTVPHIFVVGGYRLGVGEDFNLMPSVLVKYISPLPMQVDLNLKLMYQDRAWIGGSFRKEDGFAGMIGLNVSNTFNVGYSYDYTTSGLRSYTKGTHEIMIGFLIGNRYGDSCPRNLW</sequence>
<dbReference type="OrthoDB" id="626665at2"/>
<accession>A0A4R1BJZ1</accession>
<proteinExistence type="predicted"/>
<dbReference type="Proteomes" id="UP000295334">
    <property type="component" value="Unassembled WGS sequence"/>
</dbReference>
<feature type="chain" id="PRO_5020684096" evidence="1">
    <location>
        <begin position="19"/>
        <end position="338"/>
    </location>
</feature>